<protein>
    <recommendedName>
        <fullName evidence="3">asparagine synthase (glutamine-hydrolyzing)</fullName>
        <ecNumber evidence="3">6.3.5.4</ecNumber>
    </recommendedName>
</protein>
<keyword evidence="7" id="KW-0315">Glutamine amidotransferase</keyword>
<dbReference type="InterPro" id="IPR006426">
    <property type="entry name" value="Asn_synth_AEB"/>
</dbReference>
<sequence>MSGIVGIFDLDGCAVKQTDLSQMLDTLAHRGTDAANVWCEGEVGFGHRMLWTTPESLLEVQPLVDSERNCILTADARIDNRDELITTLELAEQEPEKITDSDLILAAYHRWGKDCPQYLLGDFAFAIWDQSQQQLFCARDHLGVKPFYYYYQAEKAFLFASEMKALFCLPQIPQRINEVRIADFIMLMLEDKVITTYENVFRLPPAHSLIINQTELRTWSYWSLDPSKELHLESDQAYADAFREIFTEAVRCRLRSAFPIGSQLSGGLDSSSITCVARDLLAETKKPPLHTFSCVFDTLKQCDERSFIEAVLNQGEFIPHFIAGDQIGPLSDIDQIFEYEDEAFPGPNYYFPWRLTQIAKKQGVRILLDGHDGDNIVSHGIYRLTELASQGKWAVFAQETKTLAHNFGTSASTLVEIHGIPTLRKLAKQFGWLEFIEAIQQIHRHIGLSRKQLLVQHGLRPIVPDLIKKWVRRYQPFQVSGNKSTPLINQEFAERIGLQERLKHWSTPPYTPLTVRKNQFQALNAGVFTLVLEQIDRCAAAAGIEARHPFMDKRLIEFCLALPSEQKLRQGWSRMVMRRALRGSLPEVIQWRGGKGDLSDNFVHGLLEFNRAQLEGIMGTPLESINNYVNTNTVQKTYQKLISAKNLTSQEKMTIWLGASLTLALNKLSKNQKTV</sequence>
<dbReference type="SUPFAM" id="SSF56235">
    <property type="entry name" value="N-terminal nucleophile aminohydrolases (Ntn hydrolases)"/>
    <property type="match status" value="1"/>
</dbReference>
<dbReference type="Proteomes" id="UP000003959">
    <property type="component" value="Unassembled WGS sequence"/>
</dbReference>
<comment type="catalytic activity">
    <reaction evidence="8">
        <text>L-aspartate + L-glutamine + ATP + H2O = L-asparagine + L-glutamate + AMP + diphosphate + H(+)</text>
        <dbReference type="Rhea" id="RHEA:12228"/>
        <dbReference type="ChEBI" id="CHEBI:15377"/>
        <dbReference type="ChEBI" id="CHEBI:15378"/>
        <dbReference type="ChEBI" id="CHEBI:29985"/>
        <dbReference type="ChEBI" id="CHEBI:29991"/>
        <dbReference type="ChEBI" id="CHEBI:30616"/>
        <dbReference type="ChEBI" id="CHEBI:33019"/>
        <dbReference type="ChEBI" id="CHEBI:58048"/>
        <dbReference type="ChEBI" id="CHEBI:58359"/>
        <dbReference type="ChEBI" id="CHEBI:456215"/>
        <dbReference type="EC" id="6.3.5.4"/>
    </reaction>
</comment>
<proteinExistence type="inferred from homology"/>
<evidence type="ECO:0000256" key="7">
    <source>
        <dbReference type="ARBA" id="ARBA00022962"/>
    </source>
</evidence>
<dbReference type="eggNOG" id="COG0367">
    <property type="taxonomic scope" value="Bacteria"/>
</dbReference>
<keyword evidence="4 9" id="KW-0547">Nucleotide-binding</keyword>
<dbReference type="CDD" id="cd00712">
    <property type="entry name" value="AsnB"/>
    <property type="match status" value="1"/>
</dbReference>
<dbReference type="CDD" id="cd01991">
    <property type="entry name" value="Asn_synthase_B_C"/>
    <property type="match status" value="1"/>
</dbReference>
<dbReference type="NCBIfam" id="TIGR01536">
    <property type="entry name" value="asn_synth_AEB"/>
    <property type="match status" value="1"/>
</dbReference>
<dbReference type="GO" id="GO:0004066">
    <property type="term" value="F:asparagine synthase (glutamine-hydrolyzing) activity"/>
    <property type="evidence" value="ECO:0007669"/>
    <property type="project" value="UniProtKB-EC"/>
</dbReference>
<dbReference type="OrthoDB" id="9763290at2"/>
<dbReference type="PANTHER" id="PTHR43284:SF1">
    <property type="entry name" value="ASPARAGINE SYNTHETASE"/>
    <property type="match status" value="1"/>
</dbReference>
<evidence type="ECO:0000256" key="6">
    <source>
        <dbReference type="ARBA" id="ARBA00022888"/>
    </source>
</evidence>
<organism evidence="11 12">
    <name type="scientific">Moorena producens 3L</name>
    <dbReference type="NCBI Taxonomy" id="489825"/>
    <lineage>
        <taxon>Bacteria</taxon>
        <taxon>Bacillati</taxon>
        <taxon>Cyanobacteriota</taxon>
        <taxon>Cyanophyceae</taxon>
        <taxon>Coleofasciculales</taxon>
        <taxon>Coleofasciculaceae</taxon>
        <taxon>Moorena</taxon>
    </lineage>
</organism>
<evidence type="ECO:0000256" key="8">
    <source>
        <dbReference type="ARBA" id="ARBA00048741"/>
    </source>
</evidence>
<dbReference type="InterPro" id="IPR001962">
    <property type="entry name" value="Asn_synthase"/>
</dbReference>
<keyword evidence="6" id="KW-0061">Asparagine biosynthesis</keyword>
<reference evidence="12" key="1">
    <citation type="journal article" date="2011" name="Proc. Natl. Acad. Sci. U.S.A.">
        <title>Genomic insights into the physiology and ecology of the marine filamentous cyanobacterium Lyngbya majuscula.</title>
        <authorList>
            <person name="Jones A.C."/>
            <person name="Monroe E.A."/>
            <person name="Podell S."/>
            <person name="Hess W.R."/>
            <person name="Klages S."/>
            <person name="Esquenazi E."/>
            <person name="Niessen S."/>
            <person name="Hoover H."/>
            <person name="Rothmann M."/>
            <person name="Lasken R.S."/>
            <person name="Yates J.R.III."/>
            <person name="Reinhardt R."/>
            <person name="Kube M."/>
            <person name="Burkart M.D."/>
            <person name="Allen E.E."/>
            <person name="Dorrestein P.C."/>
            <person name="Gerwick W.H."/>
            <person name="Gerwick L."/>
        </authorList>
    </citation>
    <scope>NUCLEOTIDE SEQUENCE [LARGE SCALE GENOMIC DNA]</scope>
    <source>
        <strain evidence="12">3L</strain>
    </source>
</reference>
<comment type="pathway">
    <text evidence="1">Amino-acid biosynthesis; L-asparagine biosynthesis; L-asparagine from L-aspartate (L-Gln route): step 1/1.</text>
</comment>
<dbReference type="Pfam" id="PF13537">
    <property type="entry name" value="GATase_7"/>
    <property type="match status" value="1"/>
</dbReference>
<evidence type="ECO:0000256" key="3">
    <source>
        <dbReference type="ARBA" id="ARBA00012737"/>
    </source>
</evidence>
<dbReference type="SUPFAM" id="SSF52402">
    <property type="entry name" value="Adenine nucleotide alpha hydrolases-like"/>
    <property type="match status" value="1"/>
</dbReference>
<name>F4XY62_9CYAN</name>
<dbReference type="PANTHER" id="PTHR43284">
    <property type="entry name" value="ASPARAGINE SYNTHETASE (GLUTAMINE-HYDROLYZING)"/>
    <property type="match status" value="1"/>
</dbReference>
<dbReference type="PROSITE" id="PS51278">
    <property type="entry name" value="GATASE_TYPE_2"/>
    <property type="match status" value="1"/>
</dbReference>
<feature type="binding site" evidence="9">
    <location>
        <position position="100"/>
    </location>
    <ligand>
        <name>L-glutamine</name>
        <dbReference type="ChEBI" id="CHEBI:58359"/>
    </ligand>
</feature>
<dbReference type="PIRSF" id="PIRSF001589">
    <property type="entry name" value="Asn_synthetase_glu-h"/>
    <property type="match status" value="1"/>
</dbReference>
<evidence type="ECO:0000256" key="9">
    <source>
        <dbReference type="PIRSR" id="PIRSR001589-2"/>
    </source>
</evidence>
<evidence type="ECO:0000256" key="4">
    <source>
        <dbReference type="ARBA" id="ARBA00022741"/>
    </source>
</evidence>
<gene>
    <name evidence="11" type="ORF">LYNGBM3L_50190</name>
</gene>
<dbReference type="AlphaFoldDB" id="F4XY62"/>
<dbReference type="EMBL" id="GL890953">
    <property type="protein sequence ID" value="EGJ30459.1"/>
    <property type="molecule type" value="Genomic_DNA"/>
</dbReference>
<keyword evidence="12" id="KW-1185">Reference proteome</keyword>
<evidence type="ECO:0000256" key="5">
    <source>
        <dbReference type="ARBA" id="ARBA00022840"/>
    </source>
</evidence>
<dbReference type="InterPro" id="IPR033738">
    <property type="entry name" value="AsnB_N"/>
</dbReference>
<comment type="similarity">
    <text evidence="2">Belongs to the asparagine synthetase family.</text>
</comment>
<dbReference type="Gene3D" id="3.60.20.10">
    <property type="entry name" value="Glutamine Phosphoribosylpyrophosphate, subunit 1, domain 1"/>
    <property type="match status" value="1"/>
</dbReference>
<keyword evidence="6" id="KW-0028">Amino-acid biosynthesis</keyword>
<dbReference type="EC" id="6.3.5.4" evidence="3"/>
<dbReference type="InterPro" id="IPR014729">
    <property type="entry name" value="Rossmann-like_a/b/a_fold"/>
</dbReference>
<dbReference type="GO" id="GO:0006529">
    <property type="term" value="P:asparagine biosynthetic process"/>
    <property type="evidence" value="ECO:0007669"/>
    <property type="project" value="UniProtKB-KW"/>
</dbReference>
<dbReference type="NCBIfam" id="NF033535">
    <property type="entry name" value="lass_lactam_cya"/>
    <property type="match status" value="1"/>
</dbReference>
<evidence type="ECO:0000256" key="2">
    <source>
        <dbReference type="ARBA" id="ARBA00005752"/>
    </source>
</evidence>
<accession>F4XY62</accession>
<evidence type="ECO:0000259" key="10">
    <source>
        <dbReference type="PROSITE" id="PS51278"/>
    </source>
</evidence>
<evidence type="ECO:0000313" key="11">
    <source>
        <dbReference type="EMBL" id="EGJ30459.1"/>
    </source>
</evidence>
<dbReference type="HOGENOM" id="CLU_014658_3_3_3"/>
<dbReference type="RefSeq" id="WP_009149817.1">
    <property type="nucleotide sequence ID" value="NZ_GL890953.1"/>
</dbReference>
<feature type="domain" description="Glutamine amidotransferase type-2" evidence="10">
    <location>
        <begin position="2"/>
        <end position="214"/>
    </location>
</feature>
<keyword evidence="5 9" id="KW-0067">ATP-binding</keyword>
<dbReference type="InterPro" id="IPR017932">
    <property type="entry name" value="GATase_2_dom"/>
</dbReference>
<evidence type="ECO:0000313" key="12">
    <source>
        <dbReference type="Proteomes" id="UP000003959"/>
    </source>
</evidence>
<dbReference type="GO" id="GO:0005524">
    <property type="term" value="F:ATP binding"/>
    <property type="evidence" value="ECO:0007669"/>
    <property type="project" value="UniProtKB-KW"/>
</dbReference>
<evidence type="ECO:0000256" key="1">
    <source>
        <dbReference type="ARBA" id="ARBA00005187"/>
    </source>
</evidence>
<dbReference type="InterPro" id="IPR051786">
    <property type="entry name" value="ASN_synthetase/amidase"/>
</dbReference>
<dbReference type="Pfam" id="PF00733">
    <property type="entry name" value="Asn_synthase"/>
    <property type="match status" value="1"/>
</dbReference>
<dbReference type="Gene3D" id="3.40.50.620">
    <property type="entry name" value="HUPs"/>
    <property type="match status" value="2"/>
</dbReference>
<dbReference type="InterPro" id="IPR029055">
    <property type="entry name" value="Ntn_hydrolases_N"/>
</dbReference>